<evidence type="ECO:0000313" key="2">
    <source>
        <dbReference type="Proteomes" id="UP001303046"/>
    </source>
</evidence>
<accession>A0ABR1EM04</accession>
<sequence>MSTGGKFFRCFGLILSGQDVVRFLTDMIAYMIAYFGRENLLNDMSAFPQMVRRQVDMAVEEIRLGVVDNFLHPPSRCNGCFLRVPESSPPRLATGEVYLTGIADAFPHLCSLSQHFCSSLFEDFLYPLSANPCELGREYLVPCGLCCSTLAYQLKSFKRQASLGGFKTLSLIRAVVNVFSEPVIFLVDVVHCGIFAKAG</sequence>
<gene>
    <name evidence="1" type="primary">Necator_chrX.g24277</name>
    <name evidence="1" type="ORF">RB195_024112</name>
</gene>
<name>A0ABR1EM04_NECAM</name>
<dbReference type="EMBL" id="JAVFWL010000006">
    <property type="protein sequence ID" value="KAK6763663.1"/>
    <property type="molecule type" value="Genomic_DNA"/>
</dbReference>
<dbReference type="Proteomes" id="UP001303046">
    <property type="component" value="Unassembled WGS sequence"/>
</dbReference>
<comment type="caution">
    <text evidence="1">The sequence shown here is derived from an EMBL/GenBank/DDBJ whole genome shotgun (WGS) entry which is preliminary data.</text>
</comment>
<evidence type="ECO:0000313" key="1">
    <source>
        <dbReference type="EMBL" id="KAK6763663.1"/>
    </source>
</evidence>
<proteinExistence type="predicted"/>
<protein>
    <submittedName>
        <fullName evidence="1">Uncharacterized protein</fullName>
    </submittedName>
</protein>
<organism evidence="1 2">
    <name type="scientific">Necator americanus</name>
    <name type="common">Human hookworm</name>
    <dbReference type="NCBI Taxonomy" id="51031"/>
    <lineage>
        <taxon>Eukaryota</taxon>
        <taxon>Metazoa</taxon>
        <taxon>Ecdysozoa</taxon>
        <taxon>Nematoda</taxon>
        <taxon>Chromadorea</taxon>
        <taxon>Rhabditida</taxon>
        <taxon>Rhabditina</taxon>
        <taxon>Rhabditomorpha</taxon>
        <taxon>Strongyloidea</taxon>
        <taxon>Ancylostomatidae</taxon>
        <taxon>Bunostominae</taxon>
        <taxon>Necator</taxon>
    </lineage>
</organism>
<keyword evidence="2" id="KW-1185">Reference proteome</keyword>
<reference evidence="1 2" key="1">
    <citation type="submission" date="2023-08" db="EMBL/GenBank/DDBJ databases">
        <title>A Necator americanus chromosomal reference genome.</title>
        <authorList>
            <person name="Ilik V."/>
            <person name="Petrzelkova K.J."/>
            <person name="Pardy F."/>
            <person name="Fuh T."/>
            <person name="Niatou-Singa F.S."/>
            <person name="Gouil Q."/>
            <person name="Baker L."/>
            <person name="Ritchie M.E."/>
            <person name="Jex A.R."/>
            <person name="Gazzola D."/>
            <person name="Li H."/>
            <person name="Toshio Fujiwara R."/>
            <person name="Zhan B."/>
            <person name="Aroian R.V."/>
            <person name="Pafco B."/>
            <person name="Schwarz E.M."/>
        </authorList>
    </citation>
    <scope>NUCLEOTIDE SEQUENCE [LARGE SCALE GENOMIC DNA]</scope>
    <source>
        <strain evidence="1 2">Aroian</strain>
        <tissue evidence="1">Whole animal</tissue>
    </source>
</reference>